<reference evidence="2" key="1">
    <citation type="submission" date="2022-12" db="EMBL/GenBank/DDBJ databases">
        <title>Bacterial isolates from different developmental stages of Nematostella vectensis.</title>
        <authorList>
            <person name="Fraune S."/>
        </authorList>
    </citation>
    <scope>NUCLEOTIDE SEQUENCE</scope>
    <source>
        <strain evidence="2">G21630-S1</strain>
    </source>
</reference>
<feature type="transmembrane region" description="Helical" evidence="1">
    <location>
        <begin position="44"/>
        <end position="68"/>
    </location>
</feature>
<protein>
    <submittedName>
        <fullName evidence="2">Uncharacterized protein</fullName>
    </submittedName>
</protein>
<proteinExistence type="predicted"/>
<keyword evidence="1" id="KW-0812">Transmembrane</keyword>
<evidence type="ECO:0000256" key="1">
    <source>
        <dbReference type="SAM" id="Phobius"/>
    </source>
</evidence>
<comment type="caution">
    <text evidence="2">The sequence shown here is derived from an EMBL/GenBank/DDBJ whole genome shotgun (WGS) entry which is preliminary data.</text>
</comment>
<feature type="transmembrane region" description="Helical" evidence="1">
    <location>
        <begin position="80"/>
        <end position="102"/>
    </location>
</feature>
<dbReference type="Proteomes" id="UP001069802">
    <property type="component" value="Unassembled WGS sequence"/>
</dbReference>
<evidence type="ECO:0000313" key="3">
    <source>
        <dbReference type="Proteomes" id="UP001069802"/>
    </source>
</evidence>
<keyword evidence="3" id="KW-1185">Reference proteome</keyword>
<sequence length="173" mass="19630">MYGLIRPLVLGLVFTLPAYALFRLTDYYFSFPLVMSSFGRKELFDGFLVQDVQFLLIFFLAGSCFFPRSQAQEDFRPGRAFLYGGLIAACASLLNSFTRLWLQFGPALFNSNSVPDQYIPLDTGHDMTEMIGPLLFVSLLELIPFLILGAFVGLVLQVLLQLPRSFMKMWDNL</sequence>
<keyword evidence="1" id="KW-1133">Transmembrane helix</keyword>
<dbReference type="EMBL" id="JAPWGY010000001">
    <property type="protein sequence ID" value="MCZ4279776.1"/>
    <property type="molecule type" value="Genomic_DNA"/>
</dbReference>
<dbReference type="RefSeq" id="WP_269421973.1">
    <property type="nucleotide sequence ID" value="NZ_JAPWGY010000001.1"/>
</dbReference>
<feature type="transmembrane region" description="Helical" evidence="1">
    <location>
        <begin position="134"/>
        <end position="160"/>
    </location>
</feature>
<organism evidence="2 3">
    <name type="scientific">Kiloniella laminariae</name>
    <dbReference type="NCBI Taxonomy" id="454162"/>
    <lineage>
        <taxon>Bacteria</taxon>
        <taxon>Pseudomonadati</taxon>
        <taxon>Pseudomonadota</taxon>
        <taxon>Alphaproteobacteria</taxon>
        <taxon>Rhodospirillales</taxon>
        <taxon>Kiloniellaceae</taxon>
        <taxon>Kiloniella</taxon>
    </lineage>
</organism>
<accession>A0ABT4LF91</accession>
<keyword evidence="1" id="KW-0472">Membrane</keyword>
<evidence type="ECO:0000313" key="2">
    <source>
        <dbReference type="EMBL" id="MCZ4279776.1"/>
    </source>
</evidence>
<gene>
    <name evidence="2" type="ORF">O4H49_03230</name>
</gene>
<name>A0ABT4LF91_9PROT</name>